<dbReference type="Proteomes" id="UP000324760">
    <property type="component" value="Chromosome"/>
</dbReference>
<dbReference type="InterPro" id="IPR011059">
    <property type="entry name" value="Metal-dep_hydrolase_composite"/>
</dbReference>
<keyword evidence="1 4" id="KW-0862">Zinc</keyword>
<dbReference type="SUPFAM" id="SSF51338">
    <property type="entry name" value="Composite domain of metallo-dependent hydrolases"/>
    <property type="match status" value="1"/>
</dbReference>
<dbReference type="InterPro" id="IPR010229">
    <property type="entry name" value="Pept_M38_dipep"/>
</dbReference>
<dbReference type="InterPro" id="IPR013108">
    <property type="entry name" value="Amidohydro_3"/>
</dbReference>
<feature type="binding site" evidence="3">
    <location>
        <position position="291"/>
    </location>
    <ligand>
        <name>substrate</name>
    </ligand>
</feature>
<dbReference type="PANTHER" id="PTHR11647:SF1">
    <property type="entry name" value="COLLAPSIN RESPONSE MEDIATOR PROTEIN"/>
    <property type="match status" value="1"/>
</dbReference>
<comment type="PTM">
    <text evidence="1">Carboxylation allows a single lysine to coordinate two zinc ions.</text>
</comment>
<keyword evidence="1 7" id="KW-0378">Hydrolase</keyword>
<dbReference type="InterPro" id="IPR032466">
    <property type="entry name" value="Metal_Hydrolase"/>
</dbReference>
<dbReference type="SUPFAM" id="SSF51556">
    <property type="entry name" value="Metallo-dependent hydrolases"/>
    <property type="match status" value="1"/>
</dbReference>
<dbReference type="Gene3D" id="3.20.20.140">
    <property type="entry name" value="Metal-dependent hydrolases"/>
    <property type="match status" value="1"/>
</dbReference>
<feature type="binding site" evidence="4">
    <location>
        <position position="66"/>
    </location>
    <ligand>
        <name>Zn(2+)</name>
        <dbReference type="ChEBI" id="CHEBI:29105"/>
        <label>1</label>
        <note>catalytic</note>
    </ligand>
</feature>
<dbReference type="OrthoDB" id="9776455at2"/>
<dbReference type="GO" id="GO:0008237">
    <property type="term" value="F:metallopeptidase activity"/>
    <property type="evidence" value="ECO:0007669"/>
    <property type="project" value="UniProtKB-KW"/>
</dbReference>
<dbReference type="InterPro" id="IPR050378">
    <property type="entry name" value="Metallo-dep_Hydrolases_sf"/>
</dbReference>
<sequence length="402" mass="42056">MSPTFTLLKNANLFAPQALGVVDILLAGEQVAAIEPALSITGLPGLVTLDLAGQTVVPGLVDGHVHLIGGGGEGGFATRTPEVTMSKLTTAGVTTVAGLLGTDCVTRHNATLYAKTKGLNAEGITAVMFTGGYTVPSRTITQSIQDDIVFLDTVVGLKLAISDHRSSCPSLDELARMVSDARVAGMVGKKCGRVVVHLGGATEGLAPLKALLEMTDIPISQFIPTHINRKAFLFEQALEWAQQGGFIDITSGINPDIGAKGAIKPSSAFVRCLRAGLDLKRVCISSDGNGSLPLFDDQGTMIGLGVSGFSSLLETLRELVLHEGIALSDALMPFTQAPAYALGLDHCKGRIAVGMSADLLVLDDNLMLKHTFARGRCMVRDGEAIVRGTFEAQVSFTTADSQ</sequence>
<dbReference type="PIRSF" id="PIRSF001238">
    <property type="entry name" value="IadA"/>
    <property type="match status" value="1"/>
</dbReference>
<feature type="binding site" evidence="3">
    <location>
        <position position="133"/>
    </location>
    <ligand>
        <name>substrate</name>
    </ligand>
</feature>
<comment type="similarity">
    <text evidence="1">Belongs to the peptidase M38 family.</text>
</comment>
<dbReference type="GO" id="GO:0006508">
    <property type="term" value="P:proteolysis"/>
    <property type="evidence" value="ECO:0007669"/>
    <property type="project" value="UniProtKB-KW"/>
</dbReference>
<feature type="binding site" evidence="4">
    <location>
        <position position="64"/>
    </location>
    <ligand>
        <name>Zn(2+)</name>
        <dbReference type="ChEBI" id="CHEBI:29105"/>
        <label>1</label>
        <note>catalytic</note>
    </ligand>
</feature>
<dbReference type="EC" id="3.4.19.-" evidence="1"/>
<evidence type="ECO:0000259" key="6">
    <source>
        <dbReference type="Pfam" id="PF07969"/>
    </source>
</evidence>
<evidence type="ECO:0000313" key="8">
    <source>
        <dbReference type="Proteomes" id="UP000324760"/>
    </source>
</evidence>
<feature type="modified residue" description="N6-carboxylysine" evidence="5">
    <location>
        <position position="158"/>
    </location>
</feature>
<comment type="function">
    <text evidence="1">Catalyzes the hydrolytic cleavage of a subset of L-isoaspartyl (L-beta-aspartyl) dipeptides. Used to degrade proteins damaged by L-isoaspartyl residues formation.</text>
</comment>
<dbReference type="GO" id="GO:0046872">
    <property type="term" value="F:metal ion binding"/>
    <property type="evidence" value="ECO:0007669"/>
    <property type="project" value="UniProtKB-KW"/>
</dbReference>
<feature type="binding site" evidence="4">
    <location>
        <position position="197"/>
    </location>
    <ligand>
        <name>Zn(2+)</name>
        <dbReference type="ChEBI" id="CHEBI:29105"/>
        <label>2</label>
        <note>catalytic</note>
    </ligand>
</feature>
<feature type="domain" description="Amidohydrolase 3" evidence="6">
    <location>
        <begin position="322"/>
        <end position="368"/>
    </location>
</feature>
<organism evidence="7 8">
    <name type="scientific">Neptunomonas concharum</name>
    <dbReference type="NCBI Taxonomy" id="1031538"/>
    <lineage>
        <taxon>Bacteria</taxon>
        <taxon>Pseudomonadati</taxon>
        <taxon>Pseudomonadota</taxon>
        <taxon>Gammaproteobacteria</taxon>
        <taxon>Oceanospirillales</taxon>
        <taxon>Oceanospirillaceae</taxon>
        <taxon>Neptunomonas</taxon>
    </lineage>
</organism>
<comment type="subcellular location">
    <subcellularLocation>
        <location evidence="1">Cytoplasm</location>
    </subcellularLocation>
</comment>
<accession>A0A5P1R636</accession>
<dbReference type="RefSeq" id="WP_138985921.1">
    <property type="nucleotide sequence ID" value="NZ_CP043869.1"/>
</dbReference>
<feature type="binding site" description="via carbamate group" evidence="4">
    <location>
        <position position="158"/>
    </location>
    <ligand>
        <name>Zn(2+)</name>
        <dbReference type="ChEBI" id="CHEBI:29105"/>
        <label>2</label>
        <note>catalytic</note>
    </ligand>
</feature>
<dbReference type="GO" id="GO:0016810">
    <property type="term" value="F:hydrolase activity, acting on carbon-nitrogen (but not peptide) bonds"/>
    <property type="evidence" value="ECO:0007669"/>
    <property type="project" value="InterPro"/>
</dbReference>
<feature type="binding site" evidence="4">
    <location>
        <position position="226"/>
    </location>
    <ligand>
        <name>Zn(2+)</name>
        <dbReference type="ChEBI" id="CHEBI:29105"/>
        <label>2</label>
        <note>catalytic</note>
    </ligand>
</feature>
<feature type="binding site" evidence="4">
    <location>
        <position position="287"/>
    </location>
    <ligand>
        <name>Zn(2+)</name>
        <dbReference type="ChEBI" id="CHEBI:29105"/>
        <label>1</label>
        <note>catalytic</note>
    </ligand>
</feature>
<feature type="active site" description="Proton acceptor" evidence="2">
    <location>
        <position position="287"/>
    </location>
</feature>
<evidence type="ECO:0000256" key="5">
    <source>
        <dbReference type="PIRSR" id="PIRSR001238-50"/>
    </source>
</evidence>
<feature type="binding site" description="via carbamate group" evidence="4">
    <location>
        <position position="158"/>
    </location>
    <ligand>
        <name>Zn(2+)</name>
        <dbReference type="ChEBI" id="CHEBI:29105"/>
        <label>1</label>
        <note>catalytic</note>
    </ligand>
</feature>
<evidence type="ECO:0000256" key="2">
    <source>
        <dbReference type="PIRSR" id="PIRSR001238-1"/>
    </source>
</evidence>
<evidence type="ECO:0000256" key="1">
    <source>
        <dbReference type="PIRNR" id="PIRNR001238"/>
    </source>
</evidence>
<dbReference type="Pfam" id="PF07969">
    <property type="entry name" value="Amidohydro_3"/>
    <property type="match status" value="1"/>
</dbReference>
<keyword evidence="1" id="KW-0482">Metalloprotease</keyword>
<evidence type="ECO:0000256" key="4">
    <source>
        <dbReference type="PIRSR" id="PIRSR001238-3"/>
    </source>
</evidence>
<name>A0A5P1R636_9GAMM</name>
<evidence type="ECO:0000256" key="3">
    <source>
        <dbReference type="PIRSR" id="PIRSR001238-2"/>
    </source>
</evidence>
<dbReference type="Gene3D" id="2.30.40.10">
    <property type="entry name" value="Urease, subunit C, domain 1"/>
    <property type="match status" value="1"/>
</dbReference>
<dbReference type="GO" id="GO:0008798">
    <property type="term" value="F:beta-aspartyl-peptidase activity"/>
    <property type="evidence" value="ECO:0007669"/>
    <property type="project" value="InterPro"/>
</dbReference>
<comment type="PTM">
    <text evidence="5">Carbamylation allows a single lysine to coordinate two zinc ions.</text>
</comment>
<feature type="binding site" evidence="3">
    <location>
        <position position="165"/>
    </location>
    <ligand>
        <name>substrate</name>
    </ligand>
</feature>
<protein>
    <recommendedName>
        <fullName evidence="1">Isoaspartyl dipeptidase</fullName>
        <ecNumber evidence="1">3.4.19.-</ecNumber>
    </recommendedName>
</protein>
<keyword evidence="1" id="KW-0645">Protease</keyword>
<reference evidence="7 8" key="1">
    <citation type="journal article" date="2019" name="Biochem. Eng. J.">
        <title>Metabolic engineering of the marine bacteria Neptunomonas concharum for the production of acetoin and meso-2,3-butanediol from acetate.</title>
        <authorList>
            <person name="Li W."/>
            <person name="Pu N."/>
            <person name="Liu C.-X."/>
            <person name="Yuan Q.-P."/>
            <person name="Li Z.-J."/>
        </authorList>
    </citation>
    <scope>NUCLEOTIDE SEQUENCE [LARGE SCALE GENOMIC DNA]</scope>
    <source>
        <strain evidence="7 8">JCM17730</strain>
    </source>
</reference>
<evidence type="ECO:0000313" key="7">
    <source>
        <dbReference type="EMBL" id="QEQ95219.1"/>
    </source>
</evidence>
<feature type="binding site" evidence="3">
    <location>
        <position position="102"/>
    </location>
    <ligand>
        <name>substrate</name>
    </ligand>
</feature>
<gene>
    <name evidence="7" type="ORF">F0U83_00035</name>
</gene>
<feature type="binding site" evidence="3">
    <location>
        <position position="229"/>
    </location>
    <ligand>
        <name>substrate</name>
    </ligand>
</feature>
<dbReference type="AlphaFoldDB" id="A0A5P1R636"/>
<dbReference type="KEGG" id="ncu:F0U83_00035"/>
<dbReference type="GO" id="GO:0005737">
    <property type="term" value="C:cytoplasm"/>
    <property type="evidence" value="ECO:0007669"/>
    <property type="project" value="UniProtKB-SubCell"/>
</dbReference>
<keyword evidence="1 4" id="KW-0479">Metal-binding</keyword>
<proteinExistence type="inferred from homology"/>
<feature type="binding site" evidence="3">
    <location>
        <begin position="71"/>
        <end position="73"/>
    </location>
    <ligand>
        <name>substrate</name>
    </ligand>
</feature>
<dbReference type="PANTHER" id="PTHR11647">
    <property type="entry name" value="HYDRANTOINASE/DIHYDROPYRIMIDINASE FAMILY MEMBER"/>
    <property type="match status" value="1"/>
</dbReference>
<dbReference type="EMBL" id="CP043869">
    <property type="protein sequence ID" value="QEQ95219.1"/>
    <property type="molecule type" value="Genomic_DNA"/>
</dbReference>
<keyword evidence="8" id="KW-1185">Reference proteome</keyword>
<dbReference type="NCBIfam" id="TIGR01975">
    <property type="entry name" value="isoAsp_dipep"/>
    <property type="match status" value="1"/>
</dbReference>
<comment type="cofactor">
    <cofactor evidence="1 4">
        <name>Zn(2+)</name>
        <dbReference type="ChEBI" id="CHEBI:29105"/>
    </cofactor>
    <text evidence="1 4">Binds 2 Zn(2+) ions per subunit.</text>
</comment>